<sequence length="373" mass="43349">MGNKSCKNVTPEINFRIFVFDSSSTEKKTIIRNLTDENPSNSFSFGYENYKVTINVFCEEENEHFDIHLQVTFSTFFILLIVDQTNVQSLAYVQSKYQQIKEMQKDNENYLLLFTKCDQVSVLPTEEVTKLVKNVGRTNTFYLKEEGDFSTIRKDLINALKKVISNENQFAPCMKKPIIILYDEISDITKAKYTECITQLSLNTSKLEIGETFPKFEVLRSDGNNTTYQCTFSYLPRGKQNCTLLLNDKEVEYLFWEGKTTGKIEGKEIFVNDINEFCFLLEKLGLDIRERNDFIVYWLKELIKYKKIGVLLINEEYEKAAKLEVSGFDKQLRVVIGFFEADGKDIDNVDTIKKVERPTGKYIVEWGAFVIEN</sequence>
<dbReference type="VEuPathDB" id="AmoebaDB:EIN_432440"/>
<dbReference type="Proteomes" id="UP000014680">
    <property type="component" value="Unassembled WGS sequence"/>
</dbReference>
<dbReference type="InterPro" id="IPR027417">
    <property type="entry name" value="P-loop_NTPase"/>
</dbReference>
<reference evidence="1 2" key="1">
    <citation type="submission" date="2012-10" db="EMBL/GenBank/DDBJ databases">
        <authorList>
            <person name="Zafar N."/>
            <person name="Inman J."/>
            <person name="Hall N."/>
            <person name="Lorenzi H."/>
            <person name="Caler E."/>
        </authorList>
    </citation>
    <scope>NUCLEOTIDE SEQUENCE [LARGE SCALE GENOMIC DNA]</scope>
    <source>
        <strain evidence="1 2">IP1</strain>
    </source>
</reference>
<dbReference type="AlphaFoldDB" id="A0A0A1UGV0"/>
<dbReference type="OrthoDB" id="28149at2759"/>
<organism evidence="1 2">
    <name type="scientific">Entamoeba invadens IP1</name>
    <dbReference type="NCBI Taxonomy" id="370355"/>
    <lineage>
        <taxon>Eukaryota</taxon>
        <taxon>Amoebozoa</taxon>
        <taxon>Evosea</taxon>
        <taxon>Archamoebae</taxon>
        <taxon>Mastigamoebida</taxon>
        <taxon>Entamoebidae</taxon>
        <taxon>Entamoeba</taxon>
    </lineage>
</organism>
<accession>A0A0A1UGV0</accession>
<proteinExistence type="predicted"/>
<dbReference type="SUPFAM" id="SSF52540">
    <property type="entry name" value="P-loop containing nucleoside triphosphate hydrolases"/>
    <property type="match status" value="1"/>
</dbReference>
<name>A0A0A1UGV0_ENTIV</name>
<dbReference type="GeneID" id="14892693"/>
<dbReference type="KEGG" id="eiv:EIN_432440"/>
<keyword evidence="2" id="KW-1185">Reference proteome</keyword>
<protein>
    <submittedName>
        <fullName evidence="1">Uncharacterized protein</fullName>
    </submittedName>
</protein>
<gene>
    <name evidence="1" type="ORF">EIN_432440</name>
</gene>
<dbReference type="EMBL" id="KB206267">
    <property type="protein sequence ID" value="ELP93702.1"/>
    <property type="molecule type" value="Genomic_DNA"/>
</dbReference>
<evidence type="ECO:0000313" key="1">
    <source>
        <dbReference type="EMBL" id="ELP93702.1"/>
    </source>
</evidence>
<dbReference type="RefSeq" id="XP_004260473.1">
    <property type="nucleotide sequence ID" value="XM_004260425.1"/>
</dbReference>
<evidence type="ECO:0000313" key="2">
    <source>
        <dbReference type="Proteomes" id="UP000014680"/>
    </source>
</evidence>